<reference evidence="1 2" key="1">
    <citation type="submission" date="2018-03" db="EMBL/GenBank/DDBJ databases">
        <title>Whole genome sequencing of Histamine producing bacteria.</title>
        <authorList>
            <person name="Butler K."/>
        </authorList>
    </citation>
    <scope>NUCLEOTIDE SEQUENCE [LARGE SCALE GENOMIC DNA]</scope>
    <source>
        <strain evidence="1 2">DSM 19138</strain>
    </source>
</reference>
<dbReference type="Proteomes" id="UP000241346">
    <property type="component" value="Unassembled WGS sequence"/>
</dbReference>
<accession>A0A2T3N9B9</accession>
<protein>
    <recommendedName>
        <fullName evidence="3">N-acetyltransferase domain-containing protein</fullName>
    </recommendedName>
</protein>
<name>A0A2T3N9B9_9GAMM</name>
<dbReference type="AlphaFoldDB" id="A0A2T3N9B9"/>
<dbReference type="RefSeq" id="WP_107299780.1">
    <property type="nucleotide sequence ID" value="NZ_PYMB01000012.1"/>
</dbReference>
<sequence length="127" mass="14647">MNQNAQQLLKTLCAEYDNLSQKYQDRPFPEFSETIQNELGYCLVRCPVGSQRFSIVSVRFASAVRGQGVLTAFIDYIRKHPYHYNGIEVATIENKGLAKRLLALGWQYKSRFSKLFFAKTPTLIQDF</sequence>
<evidence type="ECO:0000313" key="2">
    <source>
        <dbReference type="Proteomes" id="UP000241346"/>
    </source>
</evidence>
<evidence type="ECO:0000313" key="1">
    <source>
        <dbReference type="EMBL" id="PSW10013.1"/>
    </source>
</evidence>
<proteinExistence type="predicted"/>
<gene>
    <name evidence="1" type="ORF">C9J01_19315</name>
</gene>
<dbReference type="OrthoDB" id="5896995at2"/>
<dbReference type="EMBL" id="PYMB01000012">
    <property type="protein sequence ID" value="PSW10013.1"/>
    <property type="molecule type" value="Genomic_DNA"/>
</dbReference>
<evidence type="ECO:0008006" key="3">
    <source>
        <dbReference type="Google" id="ProtNLM"/>
    </source>
</evidence>
<organism evidence="1 2">
    <name type="scientific">Photobacterium rosenbergii</name>
    <dbReference type="NCBI Taxonomy" id="294936"/>
    <lineage>
        <taxon>Bacteria</taxon>
        <taxon>Pseudomonadati</taxon>
        <taxon>Pseudomonadota</taxon>
        <taxon>Gammaproteobacteria</taxon>
        <taxon>Vibrionales</taxon>
        <taxon>Vibrionaceae</taxon>
        <taxon>Photobacterium</taxon>
    </lineage>
</organism>
<comment type="caution">
    <text evidence="1">The sequence shown here is derived from an EMBL/GenBank/DDBJ whole genome shotgun (WGS) entry which is preliminary data.</text>
</comment>